<organism evidence="2 3">
    <name type="scientific">Terriglobus roseus</name>
    <dbReference type="NCBI Taxonomy" id="392734"/>
    <lineage>
        <taxon>Bacteria</taxon>
        <taxon>Pseudomonadati</taxon>
        <taxon>Acidobacteriota</taxon>
        <taxon>Terriglobia</taxon>
        <taxon>Terriglobales</taxon>
        <taxon>Acidobacteriaceae</taxon>
        <taxon>Terriglobus</taxon>
    </lineage>
</organism>
<dbReference type="PANTHER" id="PTHR46145">
    <property type="entry name" value="HEPARANASE"/>
    <property type="match status" value="1"/>
</dbReference>
<reference evidence="2 3" key="1">
    <citation type="submission" date="2016-10" db="EMBL/GenBank/DDBJ databases">
        <authorList>
            <person name="de Groot N.N."/>
        </authorList>
    </citation>
    <scope>NUCLEOTIDE SEQUENCE [LARGE SCALE GENOMIC DNA]</scope>
    <source>
        <strain evidence="2 3">AB35.6</strain>
    </source>
</reference>
<feature type="chain" id="PRO_5010190741" evidence="1">
    <location>
        <begin position="21"/>
        <end position="521"/>
    </location>
</feature>
<gene>
    <name evidence="2" type="ORF">SAMN05443244_1452</name>
</gene>
<proteinExistence type="predicted"/>
<feature type="signal peptide" evidence="1">
    <location>
        <begin position="1"/>
        <end position="20"/>
    </location>
</feature>
<dbReference type="RefSeq" id="WP_244501995.1">
    <property type="nucleotide sequence ID" value="NZ_FNSD01000001.1"/>
</dbReference>
<dbReference type="AlphaFoldDB" id="A0A1H4L442"/>
<sequence>MKTSCPVVLLPLLCSLVTIAEAQMKLQPTTMKRVAEVSPRYVSYNIEAVEVTGGRFWKPYGSTAKESQTSGNQPGAMDPSLYEFRPPIDLSNAKLRGLAAALGPAYLRVSGTWRNFTYFQDDDQPASKTPPAGYNGVMTRAEWKGVIDFAHAVNAELVTSVAVSAGTRDADGKWTPAEAKKFFDATKRLGGHVAATEFMNEPTFPDVGGAPKGYTAAMYGEDVKTFTKFMKSEAPDVLYLGPGSVGEGLSLAPEGTPAALKIRMLDSHDLMASSGPVYDIFSYHFYPTASSRCLGSNATKSDVVLTPAWFARNITVYDFYAKIRDASIPGKDIWLTETGEAGCGGDPWSSQFADTFRYVHQLGSLAQRGVKTVMQNTLAASDYAFLNPQTLDPRPKYWAALLWKRTMGTRVLDPGVPATEGLSIYAHCMPNARGGVTLVALNTSKDAAQTVSIPVPAERYTITSPALFSSSAMLNGHALTVGDNGSLPEMKAVSVKKGVVSLAPLSISFLTMPDARNAACQ</sequence>
<keyword evidence="2" id="KW-0378">Hydrolase</keyword>
<dbReference type="GO" id="GO:0016787">
    <property type="term" value="F:hydrolase activity"/>
    <property type="evidence" value="ECO:0007669"/>
    <property type="project" value="UniProtKB-KW"/>
</dbReference>
<evidence type="ECO:0000256" key="1">
    <source>
        <dbReference type="SAM" id="SignalP"/>
    </source>
</evidence>
<evidence type="ECO:0000313" key="2">
    <source>
        <dbReference type="EMBL" id="SEB65115.1"/>
    </source>
</evidence>
<dbReference type="Gene3D" id="3.20.20.80">
    <property type="entry name" value="Glycosidases"/>
    <property type="match status" value="1"/>
</dbReference>
<accession>A0A1H4L442</accession>
<dbReference type="Proteomes" id="UP000182409">
    <property type="component" value="Unassembled WGS sequence"/>
</dbReference>
<dbReference type="SUPFAM" id="SSF51445">
    <property type="entry name" value="(Trans)glycosidases"/>
    <property type="match status" value="1"/>
</dbReference>
<name>A0A1H4L442_9BACT</name>
<evidence type="ECO:0000313" key="3">
    <source>
        <dbReference type="Proteomes" id="UP000182409"/>
    </source>
</evidence>
<dbReference type="EMBL" id="FNSD01000001">
    <property type="protein sequence ID" value="SEB65115.1"/>
    <property type="molecule type" value="Genomic_DNA"/>
</dbReference>
<dbReference type="PANTHER" id="PTHR46145:SF4">
    <property type="entry name" value="HEPARANASE"/>
    <property type="match status" value="1"/>
</dbReference>
<protein>
    <submittedName>
        <fullName evidence="2">Glycosyl hydrolase family 79, N-terminal domain</fullName>
    </submittedName>
</protein>
<keyword evidence="1" id="KW-0732">Signal</keyword>
<dbReference type="InterPro" id="IPR017853">
    <property type="entry name" value="GH"/>
</dbReference>